<dbReference type="RefSeq" id="WP_111514087.1">
    <property type="nucleotide sequence ID" value="NZ_QFYR01000001.1"/>
</dbReference>
<dbReference type="GO" id="GO:0006352">
    <property type="term" value="P:DNA-templated transcription initiation"/>
    <property type="evidence" value="ECO:0007669"/>
    <property type="project" value="InterPro"/>
</dbReference>
<dbReference type="Proteomes" id="UP000249725">
    <property type="component" value="Unassembled WGS sequence"/>
</dbReference>
<sequence length="181" mass="20169">MSDSFREAMLGQIPKLRAYATALTGSSVEADDLVQDALVRVWRFRDAFQPGTNIAAWMFRILKNEFLTQRTRRRPMVEDPDGQLSGQLTCDPDQEWRLQYGEILDALPLLPDDNRDALLLVVAGGLSYQEAAHVCGCDVGVLKGRIRRARVRLAELTDLGSPKLSAQRGREADGLRAAMLN</sequence>
<dbReference type="SUPFAM" id="SSF88659">
    <property type="entry name" value="Sigma3 and sigma4 domains of RNA polymerase sigma factors"/>
    <property type="match status" value="1"/>
</dbReference>
<organism evidence="7 8">
    <name type="scientific">Phenylobacterium deserti</name>
    <dbReference type="NCBI Taxonomy" id="1914756"/>
    <lineage>
        <taxon>Bacteria</taxon>
        <taxon>Pseudomonadati</taxon>
        <taxon>Pseudomonadota</taxon>
        <taxon>Alphaproteobacteria</taxon>
        <taxon>Caulobacterales</taxon>
        <taxon>Caulobacteraceae</taxon>
        <taxon>Phenylobacterium</taxon>
    </lineage>
</organism>
<accession>A0A328AV91</accession>
<comment type="similarity">
    <text evidence="1">Belongs to the sigma-70 factor family. ECF subfamily.</text>
</comment>
<protein>
    <submittedName>
        <fullName evidence="7">RNA polymerase subunit sigma</fullName>
    </submittedName>
</protein>
<keyword evidence="2" id="KW-0805">Transcription regulation</keyword>
<comment type="caution">
    <text evidence="7">The sequence shown here is derived from an EMBL/GenBank/DDBJ whole genome shotgun (WGS) entry which is preliminary data.</text>
</comment>
<evidence type="ECO:0000256" key="1">
    <source>
        <dbReference type="ARBA" id="ARBA00010641"/>
    </source>
</evidence>
<dbReference type="InterPro" id="IPR007627">
    <property type="entry name" value="RNA_pol_sigma70_r2"/>
</dbReference>
<name>A0A328AV91_9CAUL</name>
<feature type="domain" description="RNA polymerase sigma factor 70 region 4 type 2" evidence="6">
    <location>
        <begin position="102"/>
        <end position="153"/>
    </location>
</feature>
<evidence type="ECO:0000256" key="3">
    <source>
        <dbReference type="ARBA" id="ARBA00023082"/>
    </source>
</evidence>
<dbReference type="PANTHER" id="PTHR43133:SF25">
    <property type="entry name" value="RNA POLYMERASE SIGMA FACTOR RFAY-RELATED"/>
    <property type="match status" value="1"/>
</dbReference>
<keyword evidence="3" id="KW-0731">Sigma factor</keyword>
<dbReference type="Gene3D" id="1.10.1740.10">
    <property type="match status" value="1"/>
</dbReference>
<dbReference type="Gene3D" id="1.10.10.10">
    <property type="entry name" value="Winged helix-like DNA-binding domain superfamily/Winged helix DNA-binding domain"/>
    <property type="match status" value="1"/>
</dbReference>
<dbReference type="EMBL" id="QFYR01000001">
    <property type="protein sequence ID" value="RAK57636.1"/>
    <property type="molecule type" value="Genomic_DNA"/>
</dbReference>
<evidence type="ECO:0000313" key="7">
    <source>
        <dbReference type="EMBL" id="RAK57636.1"/>
    </source>
</evidence>
<reference evidence="8" key="1">
    <citation type="submission" date="2018-05" db="EMBL/GenBank/DDBJ databases">
        <authorList>
            <person name="Li X."/>
        </authorList>
    </citation>
    <scope>NUCLEOTIDE SEQUENCE [LARGE SCALE GENOMIC DNA]</scope>
    <source>
        <strain evidence="8">YIM 73061</strain>
    </source>
</reference>
<evidence type="ECO:0000256" key="2">
    <source>
        <dbReference type="ARBA" id="ARBA00023015"/>
    </source>
</evidence>
<dbReference type="CDD" id="cd06171">
    <property type="entry name" value="Sigma70_r4"/>
    <property type="match status" value="1"/>
</dbReference>
<dbReference type="InterPro" id="IPR013324">
    <property type="entry name" value="RNA_pol_sigma_r3/r4-like"/>
</dbReference>
<gene>
    <name evidence="7" type="ORF">DJ018_06840</name>
</gene>
<dbReference type="InterPro" id="IPR036388">
    <property type="entry name" value="WH-like_DNA-bd_sf"/>
</dbReference>
<dbReference type="Pfam" id="PF08281">
    <property type="entry name" value="Sigma70_r4_2"/>
    <property type="match status" value="1"/>
</dbReference>
<dbReference type="GO" id="GO:0003677">
    <property type="term" value="F:DNA binding"/>
    <property type="evidence" value="ECO:0007669"/>
    <property type="project" value="InterPro"/>
</dbReference>
<feature type="domain" description="RNA polymerase sigma-70 region 2" evidence="5">
    <location>
        <begin position="14"/>
        <end position="74"/>
    </location>
</feature>
<dbReference type="SUPFAM" id="SSF88946">
    <property type="entry name" value="Sigma2 domain of RNA polymerase sigma factors"/>
    <property type="match status" value="1"/>
</dbReference>
<dbReference type="InterPro" id="IPR039425">
    <property type="entry name" value="RNA_pol_sigma-70-like"/>
</dbReference>
<dbReference type="InterPro" id="IPR014284">
    <property type="entry name" value="RNA_pol_sigma-70_dom"/>
</dbReference>
<evidence type="ECO:0000259" key="6">
    <source>
        <dbReference type="Pfam" id="PF08281"/>
    </source>
</evidence>
<dbReference type="NCBIfam" id="TIGR02937">
    <property type="entry name" value="sigma70-ECF"/>
    <property type="match status" value="1"/>
</dbReference>
<proteinExistence type="inferred from homology"/>
<dbReference type="InterPro" id="IPR013325">
    <property type="entry name" value="RNA_pol_sigma_r2"/>
</dbReference>
<evidence type="ECO:0000256" key="4">
    <source>
        <dbReference type="ARBA" id="ARBA00023163"/>
    </source>
</evidence>
<evidence type="ECO:0000259" key="5">
    <source>
        <dbReference type="Pfam" id="PF04542"/>
    </source>
</evidence>
<dbReference type="AlphaFoldDB" id="A0A328AV91"/>
<dbReference type="GO" id="GO:0016987">
    <property type="term" value="F:sigma factor activity"/>
    <property type="evidence" value="ECO:0007669"/>
    <property type="project" value="UniProtKB-KW"/>
</dbReference>
<keyword evidence="8" id="KW-1185">Reference proteome</keyword>
<keyword evidence="4" id="KW-0804">Transcription</keyword>
<dbReference type="Pfam" id="PF04542">
    <property type="entry name" value="Sigma70_r2"/>
    <property type="match status" value="1"/>
</dbReference>
<evidence type="ECO:0000313" key="8">
    <source>
        <dbReference type="Proteomes" id="UP000249725"/>
    </source>
</evidence>
<dbReference type="InterPro" id="IPR013249">
    <property type="entry name" value="RNA_pol_sigma70_r4_t2"/>
</dbReference>
<dbReference type="OrthoDB" id="9803470at2"/>
<dbReference type="PANTHER" id="PTHR43133">
    <property type="entry name" value="RNA POLYMERASE ECF-TYPE SIGMA FACTO"/>
    <property type="match status" value="1"/>
</dbReference>